<dbReference type="AlphaFoldDB" id="D0L355"/>
<reference evidence="3" key="1">
    <citation type="submission" date="2009-10" db="EMBL/GenBank/DDBJ databases">
        <title>The complete chromosome of Gordonia bronchialis DSM 43247.</title>
        <authorList>
            <consortium name="US DOE Joint Genome Institute (JGI-PGF)"/>
            <person name="Lucas S."/>
            <person name="Copeland A."/>
            <person name="Lapidus A."/>
            <person name="Glavina del Rio T."/>
            <person name="Dalin E."/>
            <person name="Tice H."/>
            <person name="Bruce D."/>
            <person name="Goodwin L."/>
            <person name="Pitluck S."/>
            <person name="Kyrpides N."/>
            <person name="Mavromatis K."/>
            <person name="Ivanova N."/>
            <person name="Ovchinnikova G."/>
            <person name="Saunders E."/>
            <person name="Brettin T."/>
            <person name="Detter J.C."/>
            <person name="Han C."/>
            <person name="Larimer F."/>
            <person name="Land M."/>
            <person name="Hauser L."/>
            <person name="Markowitz V."/>
            <person name="Cheng J.-F."/>
            <person name="Hugenholtz P."/>
            <person name="Woyke T."/>
            <person name="Wu D."/>
            <person name="Jando M."/>
            <person name="Schneider S."/>
            <person name="Goeker M."/>
            <person name="Klenk H.-P."/>
            <person name="Eisen J.A."/>
        </authorList>
    </citation>
    <scope>NUCLEOTIDE SEQUENCE [LARGE SCALE GENOMIC DNA]</scope>
    <source>
        <strain evidence="3">ATCC 25592 / DSM 43247 / BCRC 13721 / JCM 3198 / KCTC 3076 / NBRC 16047 / NCTC 10667</strain>
    </source>
</reference>
<keyword evidence="1" id="KW-1133">Transmembrane helix</keyword>
<proteinExistence type="predicted"/>
<dbReference type="OrthoDB" id="64737at2"/>
<dbReference type="HOGENOM" id="CLU_098677_0_0_11"/>
<sequence length="217" mass="22829">MASRRSLLIPQTASPRIVVAVVCGVVLGFVVGAFGGDGAQGVLVGIAVTAGVFVVLGWAALWPMDADDTERHVGREDYRPGVDELIVVAAAVCALAGIVVLLIEGGSHAHRFPAAVALAGVFLSWAALHLMYAARYAHLYYAGEKPGGIDFNAQAPPAFRDFFYFSYNLGMTYQVSDTSVSDPTIRSITLRHCLLSYAFGAVILATTINLVAGIVTG</sequence>
<evidence type="ECO:0000313" key="3">
    <source>
        <dbReference type="Proteomes" id="UP000001219"/>
    </source>
</evidence>
<evidence type="ECO:0000256" key="1">
    <source>
        <dbReference type="SAM" id="Phobius"/>
    </source>
</evidence>
<dbReference type="InterPro" id="IPR009781">
    <property type="entry name" value="DUF1345"/>
</dbReference>
<keyword evidence="1" id="KW-0472">Membrane</keyword>
<dbReference type="KEGG" id="gbr:Gbro_3807"/>
<dbReference type="RefSeq" id="WP_012835488.1">
    <property type="nucleotide sequence ID" value="NC_013441.1"/>
</dbReference>
<name>D0L355_GORB4</name>
<keyword evidence="1" id="KW-0812">Transmembrane</keyword>
<feature type="transmembrane region" description="Helical" evidence="1">
    <location>
        <begin position="16"/>
        <end position="36"/>
    </location>
</feature>
<feature type="transmembrane region" description="Helical" evidence="1">
    <location>
        <begin position="85"/>
        <end position="103"/>
    </location>
</feature>
<evidence type="ECO:0000313" key="2">
    <source>
        <dbReference type="EMBL" id="ACY22985.1"/>
    </source>
</evidence>
<dbReference type="eggNOG" id="COG4291">
    <property type="taxonomic scope" value="Bacteria"/>
</dbReference>
<dbReference type="Proteomes" id="UP000001219">
    <property type="component" value="Chromosome"/>
</dbReference>
<dbReference type="Pfam" id="PF07077">
    <property type="entry name" value="DUF1345"/>
    <property type="match status" value="1"/>
</dbReference>
<feature type="transmembrane region" description="Helical" evidence="1">
    <location>
        <begin position="194"/>
        <end position="215"/>
    </location>
</feature>
<evidence type="ECO:0008006" key="4">
    <source>
        <dbReference type="Google" id="ProtNLM"/>
    </source>
</evidence>
<organism evidence="2 3">
    <name type="scientific">Gordonia bronchialis (strain ATCC 25592 / DSM 43247 / BCRC 13721 / JCM 3198 / KCTC 3076 / NBRC 16047 / NCTC 10667)</name>
    <name type="common">Rhodococcus bronchialis</name>
    <dbReference type="NCBI Taxonomy" id="526226"/>
    <lineage>
        <taxon>Bacteria</taxon>
        <taxon>Bacillati</taxon>
        <taxon>Actinomycetota</taxon>
        <taxon>Actinomycetes</taxon>
        <taxon>Mycobacteriales</taxon>
        <taxon>Gordoniaceae</taxon>
        <taxon>Gordonia</taxon>
    </lineage>
</organism>
<feature type="transmembrane region" description="Helical" evidence="1">
    <location>
        <begin position="115"/>
        <end position="134"/>
    </location>
</feature>
<reference evidence="2 3" key="2">
    <citation type="journal article" date="2010" name="Stand. Genomic Sci.">
        <title>Complete genome sequence of Gordonia bronchialis type strain (3410).</title>
        <authorList>
            <person name="Ivanova N."/>
            <person name="Sikorski J."/>
            <person name="Jando M."/>
            <person name="Lapidus A."/>
            <person name="Nolan M."/>
            <person name="Lucas S."/>
            <person name="Del Rio T.G."/>
            <person name="Tice H."/>
            <person name="Copeland A."/>
            <person name="Cheng J.F."/>
            <person name="Chen F."/>
            <person name="Bruce D."/>
            <person name="Goodwin L."/>
            <person name="Pitluck S."/>
            <person name="Mavromatis K."/>
            <person name="Ovchinnikova G."/>
            <person name="Pati A."/>
            <person name="Chen A."/>
            <person name="Palaniappan K."/>
            <person name="Land M."/>
            <person name="Hauser L."/>
            <person name="Chang Y.J."/>
            <person name="Jeffries C.D."/>
            <person name="Chain P."/>
            <person name="Saunders E."/>
            <person name="Han C."/>
            <person name="Detter J.C."/>
            <person name="Brettin T."/>
            <person name="Rohde M."/>
            <person name="Goker M."/>
            <person name="Bristow J."/>
            <person name="Eisen J.A."/>
            <person name="Markowitz V."/>
            <person name="Hugenholtz P."/>
            <person name="Klenk H.P."/>
            <person name="Kyrpides N.C."/>
        </authorList>
    </citation>
    <scope>NUCLEOTIDE SEQUENCE [LARGE SCALE GENOMIC DNA]</scope>
    <source>
        <strain evidence="3">ATCC 25592 / DSM 43247 / BCRC 13721 / JCM 3198 / KCTC 3076 / NBRC 16047 / NCTC 10667</strain>
    </source>
</reference>
<accession>D0L355</accession>
<keyword evidence="3" id="KW-1185">Reference proteome</keyword>
<feature type="transmembrane region" description="Helical" evidence="1">
    <location>
        <begin position="42"/>
        <end position="64"/>
    </location>
</feature>
<gene>
    <name evidence="2" type="ordered locus">Gbro_3807</name>
</gene>
<dbReference type="EMBL" id="CP001802">
    <property type="protein sequence ID" value="ACY22985.1"/>
    <property type="molecule type" value="Genomic_DNA"/>
</dbReference>
<protein>
    <recommendedName>
        <fullName evidence="4">DUF1345 domain-containing protein</fullName>
    </recommendedName>
</protein>